<dbReference type="Proteomes" id="UP001523216">
    <property type="component" value="Unassembled WGS sequence"/>
</dbReference>
<keyword evidence="3" id="KW-1185">Reference proteome</keyword>
<proteinExistence type="predicted"/>
<dbReference type="EMBL" id="JAMQOL010000017">
    <property type="protein sequence ID" value="MCM4078711.1"/>
    <property type="molecule type" value="Genomic_DNA"/>
</dbReference>
<protein>
    <recommendedName>
        <fullName evidence="4">Abortive infection protein-like C-terminal domain-containing protein</fullName>
    </recommendedName>
</protein>
<evidence type="ECO:0008006" key="4">
    <source>
        <dbReference type="Google" id="ProtNLM"/>
    </source>
</evidence>
<organism evidence="2 3">
    <name type="scientific">Paractinoplanes hotanensis</name>
    <dbReference type="NCBI Taxonomy" id="2906497"/>
    <lineage>
        <taxon>Bacteria</taxon>
        <taxon>Bacillati</taxon>
        <taxon>Actinomycetota</taxon>
        <taxon>Actinomycetes</taxon>
        <taxon>Micromonosporales</taxon>
        <taxon>Micromonosporaceae</taxon>
        <taxon>Paractinoplanes</taxon>
    </lineage>
</organism>
<dbReference type="RefSeq" id="WP_251798554.1">
    <property type="nucleotide sequence ID" value="NZ_JAMQOL010000017.1"/>
</dbReference>
<gene>
    <name evidence="2" type="ORF">LXN57_14140</name>
</gene>
<comment type="caution">
    <text evidence="2">The sequence shown here is derived from an EMBL/GenBank/DDBJ whole genome shotgun (WGS) entry which is preliminary data.</text>
</comment>
<evidence type="ECO:0000313" key="3">
    <source>
        <dbReference type="Proteomes" id="UP001523216"/>
    </source>
</evidence>
<feature type="region of interest" description="Disordered" evidence="1">
    <location>
        <begin position="43"/>
        <end position="67"/>
    </location>
</feature>
<reference evidence="2 3" key="1">
    <citation type="submission" date="2022-06" db="EMBL/GenBank/DDBJ databases">
        <title>Actinoplanes abujensis sp. nov., isolated from Nigerian arid soil.</title>
        <authorList>
            <person name="Ding P."/>
        </authorList>
    </citation>
    <scope>NUCLEOTIDE SEQUENCE [LARGE SCALE GENOMIC DNA]</scope>
    <source>
        <strain evidence="3">TRM88002</strain>
    </source>
</reference>
<evidence type="ECO:0000313" key="2">
    <source>
        <dbReference type="EMBL" id="MCM4078711.1"/>
    </source>
</evidence>
<name>A0ABT0XY44_9ACTN</name>
<evidence type="ECO:0000256" key="1">
    <source>
        <dbReference type="SAM" id="MobiDB-lite"/>
    </source>
</evidence>
<sequence length="67" mass="7488">MKILNRTPDIGHSDKAWLQDHELVEAVSSLSAMLRAYIRRPSFRDGGAEASGEKCRPEPKADQRAHS</sequence>
<accession>A0ABT0XY44</accession>